<dbReference type="Proteomes" id="UP001258945">
    <property type="component" value="Unassembled WGS sequence"/>
</dbReference>
<protein>
    <submittedName>
        <fullName evidence="1">Uncharacterized protein</fullName>
    </submittedName>
</protein>
<organism evidence="1 2">
    <name type="scientific">Roseomonas gilardii</name>
    <dbReference type="NCBI Taxonomy" id="257708"/>
    <lineage>
        <taxon>Bacteria</taxon>
        <taxon>Pseudomonadati</taxon>
        <taxon>Pseudomonadota</taxon>
        <taxon>Alphaproteobacteria</taxon>
        <taxon>Acetobacterales</taxon>
        <taxon>Roseomonadaceae</taxon>
        <taxon>Roseomonas</taxon>
    </lineage>
</organism>
<gene>
    <name evidence="1" type="ORF">RQ831_09665</name>
</gene>
<evidence type="ECO:0000313" key="2">
    <source>
        <dbReference type="Proteomes" id="UP001258945"/>
    </source>
</evidence>
<keyword evidence="2" id="KW-1185">Reference proteome</keyword>
<accession>A0ABU3MEX5</accession>
<sequence length="172" mass="19694">MSPAERRERLESLENLIRNFTTRDKGKDPRVLAAIEEINRLRFHMEPRKSVAAIRRAAEVREFLSYSDVANESGLSWQEARHRIAAHLDLLCQWAHGKGWPLITSIVVEKPNLRSGKLEDYALAGFITAAERLKCDVGTDHRAFLKREQDRTFIWASEHRGLDLFAEEGVGS</sequence>
<dbReference type="EMBL" id="JAVVDO010000012">
    <property type="protein sequence ID" value="MDT8331320.1"/>
    <property type="molecule type" value="Genomic_DNA"/>
</dbReference>
<reference evidence="1 2" key="1">
    <citation type="journal article" date="2019" name="Microb. Pathog.">
        <title>Comparison of VITEK 2, MALDI-TOF MS, 16S rRNA gene sequencing, and whole-genome sequencing for identification of Roseomonas mucosa.</title>
        <authorList>
            <person name="Rudolph W.W."/>
            <person name="Gunzer F."/>
            <person name="Trauth M."/>
            <person name="Bunk B."/>
            <person name="Bigge R."/>
            <person name="Schrottner P."/>
        </authorList>
    </citation>
    <scope>NUCLEOTIDE SEQUENCE [LARGE SCALE GENOMIC DNA]</scope>
    <source>
        <strain evidence="1 2">DSM 103800</strain>
    </source>
</reference>
<comment type="caution">
    <text evidence="1">The sequence shown here is derived from an EMBL/GenBank/DDBJ whole genome shotgun (WGS) entry which is preliminary data.</text>
</comment>
<dbReference type="RefSeq" id="WP_314282019.1">
    <property type="nucleotide sequence ID" value="NZ_JAVVDO010000012.1"/>
</dbReference>
<proteinExistence type="predicted"/>
<evidence type="ECO:0000313" key="1">
    <source>
        <dbReference type="EMBL" id="MDT8331320.1"/>
    </source>
</evidence>
<name>A0ABU3MEX5_9PROT</name>